<dbReference type="InterPro" id="IPR002068">
    <property type="entry name" value="A-crystallin/Hsp20_dom"/>
</dbReference>
<dbReference type="STRING" id="1802389.A3C17_00755"/>
<evidence type="ECO:0000313" key="5">
    <source>
        <dbReference type="Proteomes" id="UP000177097"/>
    </source>
</evidence>
<dbReference type="CDD" id="cd06464">
    <property type="entry name" value="ACD_sHsps-like"/>
    <property type="match status" value="1"/>
</dbReference>
<name>A0A1F7TZW4_9BACT</name>
<dbReference type="Pfam" id="PF00011">
    <property type="entry name" value="HSP20"/>
    <property type="match status" value="1"/>
</dbReference>
<dbReference type="PANTHER" id="PTHR11527">
    <property type="entry name" value="HEAT-SHOCK PROTEIN 20 FAMILY MEMBER"/>
    <property type="match status" value="1"/>
</dbReference>
<dbReference type="SUPFAM" id="SSF49764">
    <property type="entry name" value="HSP20-like chaperones"/>
    <property type="match status" value="1"/>
</dbReference>
<feature type="domain" description="SHSP" evidence="3">
    <location>
        <begin position="15"/>
        <end position="125"/>
    </location>
</feature>
<evidence type="ECO:0000259" key="3">
    <source>
        <dbReference type="PROSITE" id="PS01031"/>
    </source>
</evidence>
<reference evidence="4 5" key="1">
    <citation type="journal article" date="2016" name="Nat. Commun.">
        <title>Thousands of microbial genomes shed light on interconnected biogeochemical processes in an aquifer system.</title>
        <authorList>
            <person name="Anantharaman K."/>
            <person name="Brown C.T."/>
            <person name="Hug L.A."/>
            <person name="Sharon I."/>
            <person name="Castelle C.J."/>
            <person name="Probst A.J."/>
            <person name="Thomas B.C."/>
            <person name="Singh A."/>
            <person name="Wilkins M.J."/>
            <person name="Karaoz U."/>
            <person name="Brodie E.L."/>
            <person name="Williams K.H."/>
            <person name="Hubbard S.S."/>
            <person name="Banfield J.F."/>
        </authorList>
    </citation>
    <scope>NUCLEOTIDE SEQUENCE [LARGE SCALE GENOMIC DNA]</scope>
</reference>
<organism evidence="4 5">
    <name type="scientific">Candidatus Uhrbacteria bacterium RIFCSPHIGHO2_02_FULL_53_13</name>
    <dbReference type="NCBI Taxonomy" id="1802389"/>
    <lineage>
        <taxon>Bacteria</taxon>
        <taxon>Candidatus Uhriibacteriota</taxon>
    </lineage>
</organism>
<comment type="similarity">
    <text evidence="1 2">Belongs to the small heat shock protein (HSP20) family.</text>
</comment>
<gene>
    <name evidence="4" type="ORF">A3C17_00755</name>
</gene>
<dbReference type="Proteomes" id="UP000177097">
    <property type="component" value="Unassembled WGS sequence"/>
</dbReference>
<dbReference type="PROSITE" id="PS01031">
    <property type="entry name" value="SHSP"/>
    <property type="match status" value="1"/>
</dbReference>
<dbReference type="InterPro" id="IPR008978">
    <property type="entry name" value="HSP20-like_chaperone"/>
</dbReference>
<dbReference type="InterPro" id="IPR031107">
    <property type="entry name" value="Small_HSP"/>
</dbReference>
<evidence type="ECO:0000256" key="1">
    <source>
        <dbReference type="PROSITE-ProRule" id="PRU00285"/>
    </source>
</evidence>
<evidence type="ECO:0000313" key="4">
    <source>
        <dbReference type="EMBL" id="OGL71054.1"/>
    </source>
</evidence>
<dbReference type="Gene3D" id="2.60.40.790">
    <property type="match status" value="1"/>
</dbReference>
<comment type="caution">
    <text evidence="4">The sequence shown here is derived from an EMBL/GenBank/DDBJ whole genome shotgun (WGS) entry which is preliminary data.</text>
</comment>
<proteinExistence type="inferred from homology"/>
<accession>A0A1F7TZW4</accession>
<sequence>MQTHIDTHPIDDLFADTIEGQLAIDVYETDSDIVVQSAIAGVAPEDLEVFINPDMVTIRGSRKQERRQQDAQVHIQECFWGSFSRSVILPCHVQSDRADAQLKNGVLTVTMPKQQNTERRINVIG</sequence>
<dbReference type="EMBL" id="MGDX01000018">
    <property type="protein sequence ID" value="OGL71054.1"/>
    <property type="molecule type" value="Genomic_DNA"/>
</dbReference>
<dbReference type="AlphaFoldDB" id="A0A1F7TZW4"/>
<protein>
    <recommendedName>
        <fullName evidence="3">SHSP domain-containing protein</fullName>
    </recommendedName>
</protein>
<evidence type="ECO:0000256" key="2">
    <source>
        <dbReference type="RuleBase" id="RU003616"/>
    </source>
</evidence>